<evidence type="ECO:0000313" key="1">
    <source>
        <dbReference type="EMBL" id="RNA06352.1"/>
    </source>
</evidence>
<organism evidence="1 2">
    <name type="scientific">Brachionus plicatilis</name>
    <name type="common">Marine rotifer</name>
    <name type="synonym">Brachionus muelleri</name>
    <dbReference type="NCBI Taxonomy" id="10195"/>
    <lineage>
        <taxon>Eukaryota</taxon>
        <taxon>Metazoa</taxon>
        <taxon>Spiralia</taxon>
        <taxon>Gnathifera</taxon>
        <taxon>Rotifera</taxon>
        <taxon>Eurotatoria</taxon>
        <taxon>Monogononta</taxon>
        <taxon>Pseudotrocha</taxon>
        <taxon>Ploima</taxon>
        <taxon>Brachionidae</taxon>
        <taxon>Brachionus</taxon>
    </lineage>
</organism>
<evidence type="ECO:0000313" key="2">
    <source>
        <dbReference type="Proteomes" id="UP000276133"/>
    </source>
</evidence>
<reference evidence="1 2" key="1">
    <citation type="journal article" date="2018" name="Sci. Rep.">
        <title>Genomic signatures of local adaptation to the degree of environmental predictability in rotifers.</title>
        <authorList>
            <person name="Franch-Gras L."/>
            <person name="Hahn C."/>
            <person name="Garcia-Roger E.M."/>
            <person name="Carmona M.J."/>
            <person name="Serra M."/>
            <person name="Gomez A."/>
        </authorList>
    </citation>
    <scope>NUCLEOTIDE SEQUENCE [LARGE SCALE GENOMIC DNA]</scope>
    <source>
        <strain evidence="1">HYR1</strain>
    </source>
</reference>
<keyword evidence="2" id="KW-1185">Reference proteome</keyword>
<dbReference type="Proteomes" id="UP000276133">
    <property type="component" value="Unassembled WGS sequence"/>
</dbReference>
<dbReference type="AlphaFoldDB" id="A0A3M7Q586"/>
<accession>A0A3M7Q586</accession>
<sequence length="112" mass="13578">MKKKILVVLVEKLHHSYNSNYEKAIEINQLIFMYLLLDKLLLMELISTENHSKLLKSHIYNLFLKNYGCRWVDSSMHMKWRNSVYFCDKKLTVRQNESFFVEVKTPMGFDYY</sequence>
<proteinExistence type="predicted"/>
<dbReference type="EMBL" id="REGN01007428">
    <property type="protein sequence ID" value="RNA06352.1"/>
    <property type="molecule type" value="Genomic_DNA"/>
</dbReference>
<protein>
    <submittedName>
        <fullName evidence="1">Uncharacterized protein</fullName>
    </submittedName>
</protein>
<gene>
    <name evidence="1" type="ORF">BpHYR1_050155</name>
</gene>
<name>A0A3M7Q586_BRAPC</name>
<comment type="caution">
    <text evidence="1">The sequence shown here is derived from an EMBL/GenBank/DDBJ whole genome shotgun (WGS) entry which is preliminary data.</text>
</comment>